<keyword evidence="2" id="KW-1003">Cell membrane</keyword>
<keyword evidence="9 10" id="KW-0807">Transducer</keyword>
<reference evidence="12" key="1">
    <citation type="submission" date="2025-08" db="UniProtKB">
        <authorList>
            <consortium name="RefSeq"/>
        </authorList>
    </citation>
    <scope>IDENTIFICATION</scope>
    <source>
        <tissue evidence="12">Adult</tissue>
    </source>
</reference>
<gene>
    <name evidence="12" type="primary">LOC125778532</name>
</gene>
<accession>A0ABM3JU89</accession>
<dbReference type="InterPro" id="IPR004117">
    <property type="entry name" value="7tm6_olfct_rcpt"/>
</dbReference>
<evidence type="ECO:0000256" key="1">
    <source>
        <dbReference type="ARBA" id="ARBA00004651"/>
    </source>
</evidence>
<evidence type="ECO:0000313" key="12">
    <source>
        <dbReference type="RefSeq" id="XP_049312801.1"/>
    </source>
</evidence>
<evidence type="ECO:0000256" key="4">
    <source>
        <dbReference type="ARBA" id="ARBA00022692"/>
    </source>
</evidence>
<feature type="transmembrane region" description="Helical" evidence="10">
    <location>
        <begin position="263"/>
        <end position="290"/>
    </location>
</feature>
<keyword evidence="6 10" id="KW-1133">Transmembrane helix</keyword>
<dbReference type="RefSeq" id="XP_049312801.1">
    <property type="nucleotide sequence ID" value="XM_049456844.1"/>
</dbReference>
<sequence length="400" mass="46358">MRSLFDLYYGRGSEEFETNESFQMIFSCWALLGIKPLKPYGFFRSLHVAFGWICLFMGPVVFVVGFMQVMQNSSMTVILTTLQATLNALGLPLKTFAAYFYIDRLRSVEPIFKSLDGRYQKPQERFAIRDNVIQSVHLFVTLLVSYYAYCTVSWLTSIITHTQPLNIWLPFVDLIPHPTMHFWLHFLIEVVYLYFLLTTQCMNDLYPAVYIKALRTHITLLAERVSRLGENPELTDEDNYLELIDCVRSHQELLQISKAVGSVFSITIFIQFTIAAAILCVCMLNLFLFADASHRAITIVYYGCLLVQTSLTCYQASMLEAESVKLPNAIFHCNWWNMDKRSRRVLIYFLHRAQQEIAFVAVKFFKINLGTFLSIAKFSFTLYTFMNQMGVGENIKHRLD</sequence>
<feature type="transmembrane region" description="Helical" evidence="10">
    <location>
        <begin position="180"/>
        <end position="197"/>
    </location>
</feature>
<organism evidence="11 12">
    <name type="scientific">Bactrocera dorsalis</name>
    <name type="common">Oriental fruit fly</name>
    <name type="synonym">Dacus dorsalis</name>
    <dbReference type="NCBI Taxonomy" id="27457"/>
    <lineage>
        <taxon>Eukaryota</taxon>
        <taxon>Metazoa</taxon>
        <taxon>Ecdysozoa</taxon>
        <taxon>Arthropoda</taxon>
        <taxon>Hexapoda</taxon>
        <taxon>Insecta</taxon>
        <taxon>Pterygota</taxon>
        <taxon>Neoptera</taxon>
        <taxon>Endopterygota</taxon>
        <taxon>Diptera</taxon>
        <taxon>Brachycera</taxon>
        <taxon>Muscomorpha</taxon>
        <taxon>Tephritoidea</taxon>
        <taxon>Tephritidae</taxon>
        <taxon>Bactrocera</taxon>
        <taxon>Bactrocera</taxon>
    </lineage>
</organism>
<keyword evidence="3 10" id="KW-0716">Sensory transduction</keyword>
<evidence type="ECO:0000313" key="11">
    <source>
        <dbReference type="Proteomes" id="UP001652620"/>
    </source>
</evidence>
<keyword evidence="8 10" id="KW-0675">Receptor</keyword>
<proteinExistence type="inferred from homology"/>
<evidence type="ECO:0000256" key="7">
    <source>
        <dbReference type="ARBA" id="ARBA00023136"/>
    </source>
</evidence>
<keyword evidence="4 10" id="KW-0812">Transmembrane</keyword>
<evidence type="ECO:0000256" key="10">
    <source>
        <dbReference type="RuleBase" id="RU351113"/>
    </source>
</evidence>
<evidence type="ECO:0000256" key="9">
    <source>
        <dbReference type="ARBA" id="ARBA00023224"/>
    </source>
</evidence>
<dbReference type="Proteomes" id="UP001652620">
    <property type="component" value="Chromosome 4"/>
</dbReference>
<keyword evidence="11" id="KW-1185">Reference proteome</keyword>
<comment type="subcellular location">
    <subcellularLocation>
        <location evidence="1 10">Cell membrane</location>
        <topology evidence="1 10">Multi-pass membrane protein</topology>
    </subcellularLocation>
</comment>
<feature type="transmembrane region" description="Helical" evidence="10">
    <location>
        <begin position="49"/>
        <end position="70"/>
    </location>
</feature>
<name>A0ABM3JU89_BACDO</name>
<evidence type="ECO:0000256" key="8">
    <source>
        <dbReference type="ARBA" id="ARBA00023170"/>
    </source>
</evidence>
<keyword evidence="7 10" id="KW-0472">Membrane</keyword>
<feature type="transmembrane region" description="Helical" evidence="10">
    <location>
        <begin position="138"/>
        <end position="160"/>
    </location>
</feature>
<dbReference type="PANTHER" id="PTHR21137:SF35">
    <property type="entry name" value="ODORANT RECEPTOR 19A-RELATED"/>
    <property type="match status" value="1"/>
</dbReference>
<keyword evidence="5 10" id="KW-0552">Olfaction</keyword>
<evidence type="ECO:0000256" key="2">
    <source>
        <dbReference type="ARBA" id="ARBA00022475"/>
    </source>
</evidence>
<evidence type="ECO:0000256" key="6">
    <source>
        <dbReference type="ARBA" id="ARBA00022989"/>
    </source>
</evidence>
<dbReference type="GeneID" id="125778532"/>
<evidence type="ECO:0000256" key="5">
    <source>
        <dbReference type="ARBA" id="ARBA00022725"/>
    </source>
</evidence>
<comment type="similarity">
    <text evidence="10">Belongs to the insect chemoreceptor superfamily. Heteromeric odorant receptor channel (TC 1.A.69) family.</text>
</comment>
<protein>
    <recommendedName>
        <fullName evidence="10">Odorant receptor</fullName>
    </recommendedName>
</protein>
<dbReference type="Pfam" id="PF02949">
    <property type="entry name" value="7tm_6"/>
    <property type="match status" value="1"/>
</dbReference>
<dbReference type="PANTHER" id="PTHR21137">
    <property type="entry name" value="ODORANT RECEPTOR"/>
    <property type="match status" value="1"/>
</dbReference>
<comment type="caution">
    <text evidence="10">Lacks conserved residue(s) required for the propagation of feature annotation.</text>
</comment>
<feature type="transmembrane region" description="Helical" evidence="10">
    <location>
        <begin position="82"/>
        <end position="102"/>
    </location>
</feature>
<evidence type="ECO:0000256" key="3">
    <source>
        <dbReference type="ARBA" id="ARBA00022606"/>
    </source>
</evidence>